<dbReference type="GO" id="GO:0005777">
    <property type="term" value="C:peroxisome"/>
    <property type="evidence" value="ECO:0007669"/>
    <property type="project" value="UniProtKB-SubCell"/>
</dbReference>
<evidence type="ECO:0000313" key="7">
    <source>
        <dbReference type="Proteomes" id="UP000326759"/>
    </source>
</evidence>
<organism evidence="6 7">
    <name type="scientific">Armadillidium nasatum</name>
    <dbReference type="NCBI Taxonomy" id="96803"/>
    <lineage>
        <taxon>Eukaryota</taxon>
        <taxon>Metazoa</taxon>
        <taxon>Ecdysozoa</taxon>
        <taxon>Arthropoda</taxon>
        <taxon>Crustacea</taxon>
        <taxon>Multicrustacea</taxon>
        <taxon>Malacostraca</taxon>
        <taxon>Eumalacostraca</taxon>
        <taxon>Peracarida</taxon>
        <taxon>Isopoda</taxon>
        <taxon>Oniscidea</taxon>
        <taxon>Crinocheta</taxon>
        <taxon>Armadillidiidae</taxon>
        <taxon>Armadillidium</taxon>
    </lineage>
</organism>
<name>A0A5N5TFY2_9CRUS</name>
<keyword evidence="6" id="KW-0436">Ligase</keyword>
<dbReference type="PANTHER" id="PTHR24096:SF422">
    <property type="entry name" value="BCDNA.GH02901"/>
    <property type="match status" value="1"/>
</dbReference>
<feature type="domain" description="AMP-dependent synthetase/ligase" evidence="4">
    <location>
        <begin position="58"/>
        <end position="247"/>
    </location>
</feature>
<dbReference type="EMBL" id="SEYY01004333">
    <property type="protein sequence ID" value="KAB7503840.1"/>
    <property type="molecule type" value="Genomic_DNA"/>
</dbReference>
<evidence type="ECO:0000313" key="6">
    <source>
        <dbReference type="EMBL" id="KAB7503840.1"/>
    </source>
</evidence>
<gene>
    <name evidence="6" type="ORF">Anas_14262</name>
</gene>
<evidence type="ECO:0000256" key="3">
    <source>
        <dbReference type="ARBA" id="ARBA00023140"/>
    </source>
</evidence>
<dbReference type="PANTHER" id="PTHR24096">
    <property type="entry name" value="LONG-CHAIN-FATTY-ACID--COA LIGASE"/>
    <property type="match status" value="1"/>
</dbReference>
<keyword evidence="3" id="KW-0576">Peroxisome</keyword>
<dbReference type="Gene3D" id="2.30.38.10">
    <property type="entry name" value="Luciferase, Domain 3"/>
    <property type="match status" value="1"/>
</dbReference>
<evidence type="ECO:0000256" key="1">
    <source>
        <dbReference type="ARBA" id="ARBA00004275"/>
    </source>
</evidence>
<comment type="subcellular location">
    <subcellularLocation>
        <location evidence="1">Peroxisome</location>
    </subcellularLocation>
</comment>
<feature type="domain" description="AMP-binding enzyme C-terminal" evidence="5">
    <location>
        <begin position="297"/>
        <end position="373"/>
    </location>
</feature>
<evidence type="ECO:0000256" key="2">
    <source>
        <dbReference type="ARBA" id="ARBA00006432"/>
    </source>
</evidence>
<comment type="caution">
    <text evidence="6">The sequence shown here is derived from an EMBL/GenBank/DDBJ whole genome shotgun (WGS) entry which is preliminary data.</text>
</comment>
<dbReference type="SUPFAM" id="SSF56801">
    <property type="entry name" value="Acetyl-CoA synthetase-like"/>
    <property type="match status" value="1"/>
</dbReference>
<dbReference type="PROSITE" id="PS00455">
    <property type="entry name" value="AMP_BINDING"/>
    <property type="match status" value="1"/>
</dbReference>
<dbReference type="Gene3D" id="3.30.300.30">
    <property type="match status" value="1"/>
</dbReference>
<dbReference type="FunFam" id="3.30.300.30:FF:000007">
    <property type="entry name" value="4-coumarate--CoA ligase 2"/>
    <property type="match status" value="1"/>
</dbReference>
<dbReference type="InterPro" id="IPR025110">
    <property type="entry name" value="AMP-bd_C"/>
</dbReference>
<protein>
    <submittedName>
        <fullName evidence="6">4-coumarate--CoA ligase 1</fullName>
    </submittedName>
</protein>
<evidence type="ECO:0000259" key="5">
    <source>
        <dbReference type="Pfam" id="PF13193"/>
    </source>
</evidence>
<dbReference type="InterPro" id="IPR000873">
    <property type="entry name" value="AMP-dep_synth/lig_dom"/>
</dbReference>
<evidence type="ECO:0000259" key="4">
    <source>
        <dbReference type="Pfam" id="PF00501"/>
    </source>
</evidence>
<dbReference type="Pfam" id="PF00501">
    <property type="entry name" value="AMP-binding"/>
    <property type="match status" value="1"/>
</dbReference>
<dbReference type="InterPro" id="IPR020845">
    <property type="entry name" value="AMP-binding_CS"/>
</dbReference>
<keyword evidence="7" id="KW-1185">Reference proteome</keyword>
<dbReference type="GO" id="GO:0016405">
    <property type="term" value="F:CoA-ligase activity"/>
    <property type="evidence" value="ECO:0007669"/>
    <property type="project" value="TreeGrafter"/>
</dbReference>
<dbReference type="Pfam" id="PF13193">
    <property type="entry name" value="AMP-binding_C"/>
    <property type="match status" value="1"/>
</dbReference>
<proteinExistence type="inferred from homology"/>
<dbReference type="AlphaFoldDB" id="A0A5N5TFY2"/>
<comment type="similarity">
    <text evidence="2">Belongs to the ATP-dependent AMP-binding enzyme family.</text>
</comment>
<dbReference type="InterPro" id="IPR045851">
    <property type="entry name" value="AMP-bd_C_sf"/>
</dbReference>
<dbReference type="OrthoDB" id="10253869at2759"/>
<reference evidence="6 7" key="1">
    <citation type="journal article" date="2019" name="PLoS Biol.">
        <title>Sex chromosomes control vertical transmission of feminizing Wolbachia symbionts in an isopod.</title>
        <authorList>
            <person name="Becking T."/>
            <person name="Chebbi M.A."/>
            <person name="Giraud I."/>
            <person name="Moumen B."/>
            <person name="Laverre T."/>
            <person name="Caubet Y."/>
            <person name="Peccoud J."/>
            <person name="Gilbert C."/>
            <person name="Cordaux R."/>
        </authorList>
    </citation>
    <scope>NUCLEOTIDE SEQUENCE [LARGE SCALE GENOMIC DNA]</scope>
    <source>
        <strain evidence="6">ANa2</strain>
        <tissue evidence="6">Whole body excluding digestive tract and cuticle</tissue>
    </source>
</reference>
<sequence length="382" mass="42689">MYSPFVKVVRKTGRIKKNIFATSFPLTFQHIVKVDNIKFIPHIISYKKIIFIYVKIINHWDDTVVIPYSSGTTGLPKGVVLTHGNLLANLAQSTQPEACHQEILLGLLPLYHIYGFAINISLSLYLGCKLLVLKEFNQHTFVDCVEKFKPTCLPLVPPLVGFLENSSLVKPSTLDSVHTIFCGYGMTESSPVVTMTPKGRFTVGSCGVLMPNTEAKLVDPNTEEIVNPFENEGELRVRGPQVMKGYLKNEKATRETIKDGWLCTGDIAKVDKNENIYVIDRIKELIKVKGLQVAPAELENILRTHPDIEDVAVIGIPDERSGEVPKAFVVRTKESKNLNEKEVKEFVAKIVAPHKQLASVSFIDEIPKSTAGKILRKDLRKL</sequence>
<dbReference type="Gene3D" id="3.40.50.980">
    <property type="match status" value="2"/>
</dbReference>
<dbReference type="Proteomes" id="UP000326759">
    <property type="component" value="Unassembled WGS sequence"/>
</dbReference>
<accession>A0A5N5TFY2</accession>